<protein>
    <recommendedName>
        <fullName evidence="1">Tetracyclin repressor SlmA-like C-terminal domain-containing protein</fullName>
    </recommendedName>
</protein>
<dbReference type="Proteomes" id="UP001500279">
    <property type="component" value="Unassembled WGS sequence"/>
</dbReference>
<dbReference type="RefSeq" id="WP_141289449.1">
    <property type="nucleotide sequence ID" value="NZ_BAAAEW010000016.1"/>
</dbReference>
<evidence type="ECO:0000313" key="3">
    <source>
        <dbReference type="Proteomes" id="UP001500279"/>
    </source>
</evidence>
<evidence type="ECO:0000313" key="2">
    <source>
        <dbReference type="EMBL" id="GAA0753099.1"/>
    </source>
</evidence>
<dbReference type="EMBL" id="BAAAEW010000016">
    <property type="protein sequence ID" value="GAA0753099.1"/>
    <property type="molecule type" value="Genomic_DNA"/>
</dbReference>
<feature type="domain" description="Tetracyclin repressor SlmA-like C-terminal" evidence="1">
    <location>
        <begin position="27"/>
        <end position="133"/>
    </location>
</feature>
<keyword evidence="3" id="KW-1185">Reference proteome</keyword>
<name>A0ABN1K2K2_9BURK</name>
<sequence>MQALLQQQTEDRFVTLDALRERTAQADLAMLASELCSALVAFRASHPSFAVLVEDSAGATGPLAAEVRGRVRRWVIETLAPRATAGLSRQRLAAVAAVVQQAMKAANQLKADDLPGGGAPALKELALMLRCYLEVALKPAG</sequence>
<organism evidence="2 3">
    <name type="scientific">Ideonella azotifigens</name>
    <dbReference type="NCBI Taxonomy" id="513160"/>
    <lineage>
        <taxon>Bacteria</taxon>
        <taxon>Pseudomonadati</taxon>
        <taxon>Pseudomonadota</taxon>
        <taxon>Betaproteobacteria</taxon>
        <taxon>Burkholderiales</taxon>
        <taxon>Sphaerotilaceae</taxon>
        <taxon>Ideonella</taxon>
    </lineage>
</organism>
<dbReference type="Gene3D" id="1.10.357.10">
    <property type="entry name" value="Tetracycline Repressor, domain 2"/>
    <property type="match status" value="1"/>
</dbReference>
<comment type="caution">
    <text evidence="2">The sequence shown here is derived from an EMBL/GenBank/DDBJ whole genome shotgun (WGS) entry which is preliminary data.</text>
</comment>
<proteinExistence type="predicted"/>
<accession>A0ABN1K2K2</accession>
<dbReference type="InterPro" id="IPR041669">
    <property type="entry name" value="TetR_C_15"/>
</dbReference>
<dbReference type="Pfam" id="PF17918">
    <property type="entry name" value="TetR_C_15"/>
    <property type="match status" value="1"/>
</dbReference>
<reference evidence="2 3" key="1">
    <citation type="journal article" date="2019" name="Int. J. Syst. Evol. Microbiol.">
        <title>The Global Catalogue of Microorganisms (GCM) 10K type strain sequencing project: providing services to taxonomists for standard genome sequencing and annotation.</title>
        <authorList>
            <consortium name="The Broad Institute Genomics Platform"/>
            <consortium name="The Broad Institute Genome Sequencing Center for Infectious Disease"/>
            <person name="Wu L."/>
            <person name="Ma J."/>
        </authorList>
    </citation>
    <scope>NUCLEOTIDE SEQUENCE [LARGE SCALE GENOMIC DNA]</scope>
    <source>
        <strain evidence="2 3">JCM 15503</strain>
    </source>
</reference>
<gene>
    <name evidence="2" type="ORF">GCM10009107_27800</name>
</gene>
<evidence type="ECO:0000259" key="1">
    <source>
        <dbReference type="Pfam" id="PF17918"/>
    </source>
</evidence>